<dbReference type="Proteomes" id="UP000887576">
    <property type="component" value="Unplaced"/>
</dbReference>
<organism evidence="1 2">
    <name type="scientific">Panagrolaimus sp. JU765</name>
    <dbReference type="NCBI Taxonomy" id="591449"/>
    <lineage>
        <taxon>Eukaryota</taxon>
        <taxon>Metazoa</taxon>
        <taxon>Ecdysozoa</taxon>
        <taxon>Nematoda</taxon>
        <taxon>Chromadorea</taxon>
        <taxon>Rhabditida</taxon>
        <taxon>Tylenchina</taxon>
        <taxon>Panagrolaimomorpha</taxon>
        <taxon>Panagrolaimoidea</taxon>
        <taxon>Panagrolaimidae</taxon>
        <taxon>Panagrolaimus</taxon>
    </lineage>
</organism>
<sequence length="452" mass="52563">MGKVKPSSTAPPTISAMQKDRITEIAKTYWAPFSDNHEPYSAEIIEDLYKNELFEAGFVKKKIVLLEFSQYLEAYLWPNFGESATDAHVMSIVVMLNEKFRERVPAWTAFINAPANFSLFFNRVLKLALREEGISFIEQNAILTFLVNFVNSVEVDLVRKEIVKLSSLNILANLFPSQRLAILSKSQNFIEQNAILTFLVNCVNSVEVDLVRKEIVKLSSLNILANLFPSQRLAILSKSQKLFKYWNKLETKFSQLPAEEQEPIIFNRTVLWKLLQKFLKVLAFVDDPNTEFEPEAVKYLERFLEFSIDMISLLTTRRFFNQLIIFSHLLVRAAQSDLIKTEVGALFCKLITRLKFYVRFEIDDVNGVALTENEMIQRHYDHVVELQKAAFKFFKERMSTFYLLSASSIDTPKALIQQLSELNEDDLYSFAEYLHLVPTREEKQEYNWPENY</sequence>
<proteinExistence type="predicted"/>
<evidence type="ECO:0000313" key="2">
    <source>
        <dbReference type="WBParaSite" id="JU765_v2.g14565.t1"/>
    </source>
</evidence>
<protein>
    <submittedName>
        <fullName evidence="2">Intron-binding protein aquarius N-terminal domain-containing protein</fullName>
    </submittedName>
</protein>
<evidence type="ECO:0000313" key="1">
    <source>
        <dbReference type="Proteomes" id="UP000887576"/>
    </source>
</evidence>
<accession>A0AC34QAF5</accession>
<reference evidence="2" key="1">
    <citation type="submission" date="2022-11" db="UniProtKB">
        <authorList>
            <consortium name="WormBaseParasite"/>
        </authorList>
    </citation>
    <scope>IDENTIFICATION</scope>
</reference>
<name>A0AC34QAF5_9BILA</name>
<dbReference type="WBParaSite" id="JU765_v2.g14565.t1">
    <property type="protein sequence ID" value="JU765_v2.g14565.t1"/>
    <property type="gene ID" value="JU765_v2.g14565"/>
</dbReference>